<dbReference type="PANTHER" id="PTHR46890">
    <property type="entry name" value="NON-LTR RETROLELEMENT REVERSE TRANSCRIPTASE-LIKE PROTEIN-RELATED"/>
    <property type="match status" value="1"/>
</dbReference>
<reference evidence="2" key="1">
    <citation type="journal article" date="2019" name="Sci. Rep.">
        <title>Draft genome of Tanacetum cinerariifolium, the natural source of mosquito coil.</title>
        <authorList>
            <person name="Yamashiro T."/>
            <person name="Shiraishi A."/>
            <person name="Satake H."/>
            <person name="Nakayama K."/>
        </authorList>
    </citation>
    <scope>NUCLEOTIDE SEQUENCE</scope>
</reference>
<dbReference type="PANTHER" id="PTHR46890:SF50">
    <property type="entry name" value="RNA-DIRECTED DNA POLYMERASE, EUKARYOTA, REVERSE TRANSCRIPTASE ZINC-BINDING DOMAIN PROTEIN-RELATED"/>
    <property type="match status" value="1"/>
</dbReference>
<keyword evidence="1" id="KW-1133">Transmembrane helix</keyword>
<keyword evidence="1" id="KW-0812">Transmembrane</keyword>
<gene>
    <name evidence="2" type="ORF">Tci_867088</name>
</gene>
<proteinExistence type="predicted"/>
<comment type="caution">
    <text evidence="2">The sequence shown here is derived from an EMBL/GenBank/DDBJ whole genome shotgun (WGS) entry which is preliminary data.</text>
</comment>
<dbReference type="InterPro" id="IPR052343">
    <property type="entry name" value="Retrotransposon-Effector_Assoc"/>
</dbReference>
<dbReference type="GO" id="GO:0003964">
    <property type="term" value="F:RNA-directed DNA polymerase activity"/>
    <property type="evidence" value="ECO:0007669"/>
    <property type="project" value="UniProtKB-KW"/>
</dbReference>
<accession>A0A699SD99</accession>
<name>A0A699SD99_TANCI</name>
<dbReference type="EMBL" id="BKCJ011152617">
    <property type="protein sequence ID" value="GFC95118.1"/>
    <property type="molecule type" value="Genomic_DNA"/>
</dbReference>
<feature type="transmembrane region" description="Helical" evidence="1">
    <location>
        <begin position="96"/>
        <end position="121"/>
    </location>
</feature>
<keyword evidence="2" id="KW-0548">Nucleotidyltransferase</keyword>
<feature type="non-terminal residue" evidence="2">
    <location>
        <position position="1"/>
    </location>
</feature>
<keyword evidence="1" id="KW-0472">Membrane</keyword>
<protein>
    <submittedName>
        <fullName evidence="2">RNA-directed DNA polymerase, eukaryota</fullName>
    </submittedName>
</protein>
<organism evidence="2">
    <name type="scientific">Tanacetum cinerariifolium</name>
    <name type="common">Dalmatian daisy</name>
    <name type="synonym">Chrysanthemum cinerariifolium</name>
    <dbReference type="NCBI Taxonomy" id="118510"/>
    <lineage>
        <taxon>Eukaryota</taxon>
        <taxon>Viridiplantae</taxon>
        <taxon>Streptophyta</taxon>
        <taxon>Embryophyta</taxon>
        <taxon>Tracheophyta</taxon>
        <taxon>Spermatophyta</taxon>
        <taxon>Magnoliopsida</taxon>
        <taxon>eudicotyledons</taxon>
        <taxon>Gunneridae</taxon>
        <taxon>Pentapetalae</taxon>
        <taxon>asterids</taxon>
        <taxon>campanulids</taxon>
        <taxon>Asterales</taxon>
        <taxon>Asteraceae</taxon>
        <taxon>Asteroideae</taxon>
        <taxon>Anthemideae</taxon>
        <taxon>Anthemidinae</taxon>
        <taxon>Tanacetum</taxon>
    </lineage>
</organism>
<sequence>VFTKGEFAKGCNSSFVALIPKVLDPKVASDYRPISLIGSLYKVITKILATRILLVMSDLISDVQTTFLPNRQILDGPFIVNELLSRCKAKNHQAIFLMWILPRLTIQFGGIFWMMFLILLASVPNGDRGFVGVYVLERRLS</sequence>
<dbReference type="AlphaFoldDB" id="A0A699SD99"/>
<evidence type="ECO:0000313" key="2">
    <source>
        <dbReference type="EMBL" id="GFC95118.1"/>
    </source>
</evidence>
<evidence type="ECO:0000256" key="1">
    <source>
        <dbReference type="SAM" id="Phobius"/>
    </source>
</evidence>
<keyword evidence="2" id="KW-0808">Transferase</keyword>
<keyword evidence="2" id="KW-0695">RNA-directed DNA polymerase</keyword>